<dbReference type="GO" id="GO:0004674">
    <property type="term" value="F:protein serine/threonine kinase activity"/>
    <property type="evidence" value="ECO:0007669"/>
    <property type="project" value="UniProtKB-KW"/>
</dbReference>
<dbReference type="Proteomes" id="UP000626092">
    <property type="component" value="Unassembled WGS sequence"/>
</dbReference>
<evidence type="ECO:0000256" key="3">
    <source>
        <dbReference type="ARBA" id="ARBA00022527"/>
    </source>
</evidence>
<evidence type="ECO:0000313" key="12">
    <source>
        <dbReference type="Proteomes" id="UP000626092"/>
    </source>
</evidence>
<dbReference type="PROSITE" id="PS00108">
    <property type="entry name" value="PROTEIN_KINASE_ST"/>
    <property type="match status" value="1"/>
</dbReference>
<dbReference type="EC" id="2.7.11.1" evidence="2"/>
<evidence type="ECO:0000313" key="11">
    <source>
        <dbReference type="EMBL" id="KAF7148512.1"/>
    </source>
</evidence>
<dbReference type="PANTHER" id="PTHR45637">
    <property type="entry name" value="FLIPPASE KINASE 1-RELATED"/>
    <property type="match status" value="1"/>
</dbReference>
<evidence type="ECO:0000256" key="4">
    <source>
        <dbReference type="ARBA" id="ARBA00022679"/>
    </source>
</evidence>
<name>A0A834LSD7_RHOSS</name>
<evidence type="ECO:0000256" key="7">
    <source>
        <dbReference type="ARBA" id="ARBA00022840"/>
    </source>
</evidence>
<dbReference type="OrthoDB" id="432483at2759"/>
<evidence type="ECO:0000256" key="6">
    <source>
        <dbReference type="ARBA" id="ARBA00022777"/>
    </source>
</evidence>
<proteinExistence type="inferred from homology"/>
<dbReference type="FunFam" id="1.10.510.10:FF:000294">
    <property type="entry name" value="Serine/threonine-protein kinase OXI1"/>
    <property type="match status" value="1"/>
</dbReference>
<evidence type="ECO:0000256" key="1">
    <source>
        <dbReference type="ARBA" id="ARBA00009903"/>
    </source>
</evidence>
<keyword evidence="4" id="KW-0808">Transferase</keyword>
<dbReference type="Gene3D" id="3.30.200.20">
    <property type="entry name" value="Phosphorylase Kinase, domain 1"/>
    <property type="match status" value="1"/>
</dbReference>
<dbReference type="SMART" id="SM00220">
    <property type="entry name" value="S_TKc"/>
    <property type="match status" value="1"/>
</dbReference>
<dbReference type="EMBL" id="WJXA01000003">
    <property type="protein sequence ID" value="KAF7148512.1"/>
    <property type="molecule type" value="Genomic_DNA"/>
</dbReference>
<evidence type="ECO:0000256" key="5">
    <source>
        <dbReference type="ARBA" id="ARBA00022741"/>
    </source>
</evidence>
<dbReference type="Pfam" id="PF00069">
    <property type="entry name" value="Pkinase"/>
    <property type="match status" value="1"/>
</dbReference>
<dbReference type="AlphaFoldDB" id="A0A834LSD7"/>
<comment type="similarity">
    <text evidence="1">Belongs to the protein kinase superfamily. AGC Ser/Thr protein kinase family.</text>
</comment>
<evidence type="ECO:0000256" key="8">
    <source>
        <dbReference type="ARBA" id="ARBA00047899"/>
    </source>
</evidence>
<keyword evidence="12" id="KW-1185">Reference proteome</keyword>
<keyword evidence="5" id="KW-0547">Nucleotide-binding</keyword>
<protein>
    <recommendedName>
        <fullName evidence="2">non-specific serine/threonine protein kinase</fullName>
        <ecNumber evidence="2">2.7.11.1</ecNumber>
    </recommendedName>
</protein>
<dbReference type="InterPro" id="IPR008271">
    <property type="entry name" value="Ser/Thr_kinase_AS"/>
</dbReference>
<dbReference type="InterPro" id="IPR011009">
    <property type="entry name" value="Kinase-like_dom_sf"/>
</dbReference>
<dbReference type="Gene3D" id="1.10.510.10">
    <property type="entry name" value="Transferase(Phosphotransferase) domain 1"/>
    <property type="match status" value="1"/>
</dbReference>
<dbReference type="GO" id="GO:0005524">
    <property type="term" value="F:ATP binding"/>
    <property type="evidence" value="ECO:0007669"/>
    <property type="project" value="UniProtKB-KW"/>
</dbReference>
<comment type="caution">
    <text evidence="11">The sequence shown here is derived from an EMBL/GenBank/DDBJ whole genome shotgun (WGS) entry which is preliminary data.</text>
</comment>
<keyword evidence="6" id="KW-0418">Kinase</keyword>
<keyword evidence="7" id="KW-0067">ATP-binding</keyword>
<accession>A0A834LSD7</accession>
<comment type="catalytic activity">
    <reaction evidence="9">
        <text>L-seryl-[protein] + ATP = O-phospho-L-seryl-[protein] + ADP + H(+)</text>
        <dbReference type="Rhea" id="RHEA:17989"/>
        <dbReference type="Rhea" id="RHEA-COMP:9863"/>
        <dbReference type="Rhea" id="RHEA-COMP:11604"/>
        <dbReference type="ChEBI" id="CHEBI:15378"/>
        <dbReference type="ChEBI" id="CHEBI:29999"/>
        <dbReference type="ChEBI" id="CHEBI:30616"/>
        <dbReference type="ChEBI" id="CHEBI:83421"/>
        <dbReference type="ChEBI" id="CHEBI:456216"/>
        <dbReference type="EC" id="2.7.11.1"/>
    </reaction>
</comment>
<dbReference type="SUPFAM" id="SSF56112">
    <property type="entry name" value="Protein kinase-like (PK-like)"/>
    <property type="match status" value="1"/>
</dbReference>
<keyword evidence="3" id="KW-0723">Serine/threonine-protein kinase</keyword>
<feature type="domain" description="Protein kinase" evidence="10">
    <location>
        <begin position="71"/>
        <end position="321"/>
    </location>
</feature>
<dbReference type="PROSITE" id="PS50011">
    <property type="entry name" value="PROTEIN_KINASE_DOM"/>
    <property type="match status" value="1"/>
</dbReference>
<reference evidence="11" key="1">
    <citation type="submission" date="2019-11" db="EMBL/GenBank/DDBJ databases">
        <authorList>
            <person name="Liu Y."/>
            <person name="Hou J."/>
            <person name="Li T.-Q."/>
            <person name="Guan C.-H."/>
            <person name="Wu X."/>
            <person name="Wu H.-Z."/>
            <person name="Ling F."/>
            <person name="Zhang R."/>
            <person name="Shi X.-G."/>
            <person name="Ren J.-P."/>
            <person name="Chen E.-F."/>
            <person name="Sun J.-M."/>
        </authorList>
    </citation>
    <scope>NUCLEOTIDE SEQUENCE</scope>
    <source>
        <strain evidence="11">Adult_tree_wgs_1</strain>
        <tissue evidence="11">Leaves</tissue>
    </source>
</reference>
<gene>
    <name evidence="11" type="ORF">RHSIM_Rhsim03G0103700</name>
</gene>
<evidence type="ECO:0000256" key="2">
    <source>
        <dbReference type="ARBA" id="ARBA00012513"/>
    </source>
</evidence>
<sequence>MKPCVDDVADNLNALSFESTITTASGDSETANWAAPASLALSSTKPHMKSGDPCWDAIRCARSADPSLGRLRVIRQLGNGDIGNVYLVELKCAAGCVLAAKVMDKKELEGRDKEGRARTERGILELWCCLLTEFCPGGDLHMLRERQTEKRFDASGVRFYASEVVVALEYLHMMGIVYRDLKPENILVRADGQIMLTDFDLCLSSTSMAQIVSDHQHKQIPRLSSDRGSIDPSSANSDCMPPSCIAPAVSWFRPKHKRHRSQPGPRGSQQLAIVAKPMDARSMSFIRTYEYLAPEIILGEGMVAQWIGGPWGYSSLNSSMA</sequence>
<organism evidence="11 12">
    <name type="scientific">Rhododendron simsii</name>
    <name type="common">Sims's rhododendron</name>
    <dbReference type="NCBI Taxonomy" id="118357"/>
    <lineage>
        <taxon>Eukaryota</taxon>
        <taxon>Viridiplantae</taxon>
        <taxon>Streptophyta</taxon>
        <taxon>Embryophyta</taxon>
        <taxon>Tracheophyta</taxon>
        <taxon>Spermatophyta</taxon>
        <taxon>Magnoliopsida</taxon>
        <taxon>eudicotyledons</taxon>
        <taxon>Gunneridae</taxon>
        <taxon>Pentapetalae</taxon>
        <taxon>asterids</taxon>
        <taxon>Ericales</taxon>
        <taxon>Ericaceae</taxon>
        <taxon>Ericoideae</taxon>
        <taxon>Rhodoreae</taxon>
        <taxon>Rhododendron</taxon>
    </lineage>
</organism>
<comment type="catalytic activity">
    <reaction evidence="8">
        <text>L-threonyl-[protein] + ATP = O-phospho-L-threonyl-[protein] + ADP + H(+)</text>
        <dbReference type="Rhea" id="RHEA:46608"/>
        <dbReference type="Rhea" id="RHEA-COMP:11060"/>
        <dbReference type="Rhea" id="RHEA-COMP:11605"/>
        <dbReference type="ChEBI" id="CHEBI:15378"/>
        <dbReference type="ChEBI" id="CHEBI:30013"/>
        <dbReference type="ChEBI" id="CHEBI:30616"/>
        <dbReference type="ChEBI" id="CHEBI:61977"/>
        <dbReference type="ChEBI" id="CHEBI:456216"/>
        <dbReference type="EC" id="2.7.11.1"/>
    </reaction>
</comment>
<evidence type="ECO:0000259" key="10">
    <source>
        <dbReference type="PROSITE" id="PS50011"/>
    </source>
</evidence>
<evidence type="ECO:0000256" key="9">
    <source>
        <dbReference type="ARBA" id="ARBA00048679"/>
    </source>
</evidence>
<dbReference type="InterPro" id="IPR000719">
    <property type="entry name" value="Prot_kinase_dom"/>
</dbReference>